<sequence length="49" mass="5547">MAQLDLVNLLFSVPMNCCDHKRMVLRGLGAKRCYILTNTKPAFKLSDYG</sequence>
<evidence type="ECO:0000313" key="2">
    <source>
        <dbReference type="Proteomes" id="UP000011668"/>
    </source>
</evidence>
<gene>
    <name evidence="1" type="ORF">AG1IA_08814</name>
</gene>
<dbReference type="AlphaFoldDB" id="L8WLD2"/>
<reference evidence="1 2" key="1">
    <citation type="journal article" date="2013" name="Nat. Commun.">
        <title>The evolution and pathogenic mechanisms of the rice sheath blight pathogen.</title>
        <authorList>
            <person name="Zheng A."/>
            <person name="Lin R."/>
            <person name="Xu L."/>
            <person name="Qin P."/>
            <person name="Tang C."/>
            <person name="Ai P."/>
            <person name="Zhang D."/>
            <person name="Liu Y."/>
            <person name="Sun Z."/>
            <person name="Feng H."/>
            <person name="Wang Y."/>
            <person name="Chen Y."/>
            <person name="Liang X."/>
            <person name="Fu R."/>
            <person name="Li Q."/>
            <person name="Zhang J."/>
            <person name="Yu X."/>
            <person name="Xie Z."/>
            <person name="Ding L."/>
            <person name="Guan P."/>
            <person name="Tang J."/>
            <person name="Liang Y."/>
            <person name="Wang S."/>
            <person name="Deng Q."/>
            <person name="Li S."/>
            <person name="Zhu J."/>
            <person name="Wang L."/>
            <person name="Liu H."/>
            <person name="Li P."/>
        </authorList>
    </citation>
    <scope>NUCLEOTIDE SEQUENCE [LARGE SCALE GENOMIC DNA]</scope>
    <source>
        <strain evidence="2">AG-1 IA</strain>
    </source>
</reference>
<evidence type="ECO:0000313" key="1">
    <source>
        <dbReference type="EMBL" id="ELU37154.1"/>
    </source>
</evidence>
<dbReference type="HOGENOM" id="CLU_3143998_0_0_1"/>
<accession>L8WLD2</accession>
<comment type="caution">
    <text evidence="1">The sequence shown here is derived from an EMBL/GenBank/DDBJ whole genome shotgun (WGS) entry which is preliminary data.</text>
</comment>
<dbReference type="EMBL" id="AFRT01002839">
    <property type="protein sequence ID" value="ELU37154.1"/>
    <property type="molecule type" value="Genomic_DNA"/>
</dbReference>
<name>L8WLD2_THACA</name>
<protein>
    <submittedName>
        <fullName evidence="1">Uncharacterized protein</fullName>
    </submittedName>
</protein>
<organism evidence="1 2">
    <name type="scientific">Thanatephorus cucumeris (strain AG1-IA)</name>
    <name type="common">Rice sheath blight fungus</name>
    <name type="synonym">Rhizoctonia solani</name>
    <dbReference type="NCBI Taxonomy" id="983506"/>
    <lineage>
        <taxon>Eukaryota</taxon>
        <taxon>Fungi</taxon>
        <taxon>Dikarya</taxon>
        <taxon>Basidiomycota</taxon>
        <taxon>Agaricomycotina</taxon>
        <taxon>Agaricomycetes</taxon>
        <taxon>Cantharellales</taxon>
        <taxon>Ceratobasidiaceae</taxon>
        <taxon>Rhizoctonia</taxon>
        <taxon>Rhizoctonia solani AG-1</taxon>
    </lineage>
</organism>
<proteinExistence type="predicted"/>
<keyword evidence="2" id="KW-1185">Reference proteome</keyword>
<dbReference type="Proteomes" id="UP000011668">
    <property type="component" value="Unassembled WGS sequence"/>
</dbReference>